<dbReference type="OrthoDB" id="673785at2"/>
<dbReference type="STRING" id="151894.SAMN04488524_1806"/>
<evidence type="ECO:0000313" key="2">
    <source>
        <dbReference type="Proteomes" id="UP000192756"/>
    </source>
</evidence>
<dbReference type="Proteomes" id="UP000192756">
    <property type="component" value="Unassembled WGS sequence"/>
</dbReference>
<dbReference type="AlphaFoldDB" id="A0A1W2B0K8"/>
<evidence type="ECO:0000313" key="1">
    <source>
        <dbReference type="EMBL" id="SMC66252.1"/>
    </source>
</evidence>
<name>A0A1W2B0K8_9SPHI</name>
<organism evidence="1 2">
    <name type="scientific">Pedobacter africanus</name>
    <dbReference type="NCBI Taxonomy" id="151894"/>
    <lineage>
        <taxon>Bacteria</taxon>
        <taxon>Pseudomonadati</taxon>
        <taxon>Bacteroidota</taxon>
        <taxon>Sphingobacteriia</taxon>
        <taxon>Sphingobacteriales</taxon>
        <taxon>Sphingobacteriaceae</taxon>
        <taxon>Pedobacter</taxon>
    </lineage>
</organism>
<dbReference type="EMBL" id="FWXT01000001">
    <property type="protein sequence ID" value="SMC66252.1"/>
    <property type="molecule type" value="Genomic_DNA"/>
</dbReference>
<proteinExistence type="predicted"/>
<sequence length="271" mass="31493">MRTRYKILLALVFSISAVASLYFMQDKPVKNGFNRGPVYRVKPLDSLELKYNYWYINRLDSNRIYFGNTIARLNLFSCGYNLQDTLYQRLPAPDDSREQLEWLRKEISEKIKPADRGFGMDGYVVKDIPAGRILYTYYYRNSFVGLDTALQLLYTGKLIDTNTVAKIEVTEYKESELCWARFMAAPAVVVNKRGYADSGWFYNHSGLAGDNELLEGFKAHEVLDVYRLDNRKYSHSIYLPKYKKQDLTNFAVRGNLIIALYGKYLLSFSIQ</sequence>
<dbReference type="RefSeq" id="WP_084237996.1">
    <property type="nucleotide sequence ID" value="NZ_FWXT01000001.1"/>
</dbReference>
<gene>
    <name evidence="1" type="ORF">SAMN04488524_1806</name>
</gene>
<reference evidence="2" key="1">
    <citation type="submission" date="2017-04" db="EMBL/GenBank/DDBJ databases">
        <authorList>
            <person name="Varghese N."/>
            <person name="Submissions S."/>
        </authorList>
    </citation>
    <scope>NUCLEOTIDE SEQUENCE [LARGE SCALE GENOMIC DNA]</scope>
    <source>
        <strain evidence="2">DSM 12126</strain>
    </source>
</reference>
<keyword evidence="2" id="KW-1185">Reference proteome</keyword>
<protein>
    <submittedName>
        <fullName evidence="1">Uncharacterized protein</fullName>
    </submittedName>
</protein>
<accession>A0A1W2B0K8</accession>